<reference evidence="3 4" key="1">
    <citation type="submission" date="2017-05" db="EMBL/GenBank/DDBJ databases">
        <title>PacBio assembly of a Plasmodium knowlesi genome sequence with Hi-C correction and manual annotation of the SICAvar gene family.</title>
        <authorList>
            <person name="Lapp S.A."/>
            <person name="Geraldo J.A."/>
            <person name="Chien J.-T."/>
            <person name="Ay F."/>
            <person name="Pakala S.B."/>
            <person name="Batugedara G."/>
            <person name="Humphrey J.C."/>
            <person name="Debarry J.D."/>
            <person name="Le Roch K.G."/>
            <person name="Galinski M.R."/>
            <person name="Kissinger J.C."/>
        </authorList>
    </citation>
    <scope>NUCLEOTIDE SEQUENCE [LARGE SCALE GENOMIC DNA]</scope>
    <source>
        <strain evidence="4">Malayan Strain Pk1 (A+)</strain>
    </source>
</reference>
<keyword evidence="2" id="KW-0472">Membrane</keyword>
<keyword evidence="2" id="KW-0812">Transmembrane</keyword>
<organism evidence="3 4">
    <name type="scientific">Plasmodium knowlesi</name>
    <dbReference type="NCBI Taxonomy" id="5850"/>
    <lineage>
        <taxon>Eukaryota</taxon>
        <taxon>Sar</taxon>
        <taxon>Alveolata</taxon>
        <taxon>Apicomplexa</taxon>
        <taxon>Aconoidasida</taxon>
        <taxon>Haemosporida</taxon>
        <taxon>Plasmodiidae</taxon>
        <taxon>Plasmodium</taxon>
        <taxon>Plasmodium (Plasmodium)</taxon>
    </lineage>
</organism>
<proteinExistence type="predicted"/>
<feature type="region of interest" description="Disordered" evidence="1">
    <location>
        <begin position="284"/>
        <end position="369"/>
    </location>
</feature>
<dbReference type="InterPro" id="IPR008780">
    <property type="entry name" value="Plasmodium_Vir"/>
</dbReference>
<comment type="caution">
    <text evidence="3">The sequence shown here is derived from an EMBL/GenBank/DDBJ whole genome shotgun (WGS) entry which is preliminary data.</text>
</comment>
<sequence>MVDYDDRQGDPILGSLPSTIAYNKLNNTQNLCNGDSSFTSEVEAALRVHDKDDDYISTLKEKWCYASKDNEGTLSKEHRCGFLYYWFGDSIYSSTSNEGEFWNLMEAVRDELNKLPGISSNCDVVLSRIDRNNFMWEKKVYEFYRDYQTIETNQGGTDLCSTTKLDEYLKAAQTAYNTVSGQCKGEKPPAETDKCNGFMEKYGQNKPQELLDKKCQGSANQRDLGRTVTHTRELKVVNAVPQNEGGPTVAGPIFGTLFTLALPTIGFFLYKYTDLFDGIKNSLFGGSNRNRRRGRSTIRHQHFDDTLTGNDYSTLGDDGSTTLGGGGGSSTDISTIYNDDDGGRRRPSPPRRTRATNNRRSGNIRYYAT</sequence>
<feature type="transmembrane region" description="Helical" evidence="2">
    <location>
        <begin position="249"/>
        <end position="270"/>
    </location>
</feature>
<dbReference type="AlphaFoldDB" id="A0A1Y3DME7"/>
<feature type="compositionally biased region" description="Basic residues" evidence="1">
    <location>
        <begin position="289"/>
        <end position="300"/>
    </location>
</feature>
<dbReference type="VEuPathDB" id="PlasmoDB:PKA1H_110017600"/>
<dbReference type="OMA" id="TIFNTCS"/>
<accession>A0A1Y3DME7</accession>
<dbReference type="EMBL" id="NETL01000027">
    <property type="protein sequence ID" value="OTN64378.1"/>
    <property type="molecule type" value="Genomic_DNA"/>
</dbReference>
<protein>
    <submittedName>
        <fullName evidence="3">KIR protein</fullName>
    </submittedName>
</protein>
<gene>
    <name evidence="3" type="ORF">PKNOH_S130178700</name>
</gene>
<dbReference type="Pfam" id="PF05795">
    <property type="entry name" value="Plasmodium_Vir"/>
    <property type="match status" value="1"/>
</dbReference>
<evidence type="ECO:0000313" key="3">
    <source>
        <dbReference type="EMBL" id="OTN64378.1"/>
    </source>
</evidence>
<dbReference type="Proteomes" id="UP000195012">
    <property type="component" value="Unassembled WGS sequence"/>
</dbReference>
<dbReference type="VEuPathDB" id="PlasmoDB:PKNOH_S130178700"/>
<evidence type="ECO:0000256" key="2">
    <source>
        <dbReference type="SAM" id="Phobius"/>
    </source>
</evidence>
<evidence type="ECO:0000313" key="4">
    <source>
        <dbReference type="Proteomes" id="UP000195012"/>
    </source>
</evidence>
<name>A0A1Y3DME7_PLAKN</name>
<evidence type="ECO:0000256" key="1">
    <source>
        <dbReference type="SAM" id="MobiDB-lite"/>
    </source>
</evidence>
<feature type="compositionally biased region" description="Basic residues" evidence="1">
    <location>
        <begin position="345"/>
        <end position="354"/>
    </location>
</feature>
<dbReference type="VEuPathDB" id="PlasmoDB:PKNH_1112600"/>
<keyword evidence="2" id="KW-1133">Transmembrane helix</keyword>